<dbReference type="InParanoid" id="A0A420XMS3"/>
<keyword evidence="4" id="KW-0282">Flagellum</keyword>
<dbReference type="OrthoDB" id="3217709at2"/>
<evidence type="ECO:0000256" key="1">
    <source>
        <dbReference type="ARBA" id="ARBA00022741"/>
    </source>
</evidence>
<feature type="region of interest" description="Disordered" evidence="3">
    <location>
        <begin position="120"/>
        <end position="165"/>
    </location>
</feature>
<gene>
    <name evidence="4" type="ORF">CLV35_2830</name>
</gene>
<dbReference type="Proteomes" id="UP000281955">
    <property type="component" value="Unassembled WGS sequence"/>
</dbReference>
<accession>A0A420XMS3</accession>
<dbReference type="GO" id="GO:0051782">
    <property type="term" value="P:negative regulation of cell division"/>
    <property type="evidence" value="ECO:0007669"/>
    <property type="project" value="TreeGrafter"/>
</dbReference>
<proteinExistence type="predicted"/>
<evidence type="ECO:0000313" key="4">
    <source>
        <dbReference type="EMBL" id="RKS72583.1"/>
    </source>
</evidence>
<dbReference type="SUPFAM" id="SSF52540">
    <property type="entry name" value="P-loop containing nucleoside triphosphate hydrolases"/>
    <property type="match status" value="1"/>
</dbReference>
<dbReference type="InterPro" id="IPR050625">
    <property type="entry name" value="ParA/MinD_ATPase"/>
</dbReference>
<feature type="compositionally biased region" description="Basic residues" evidence="3">
    <location>
        <begin position="433"/>
        <end position="447"/>
    </location>
</feature>
<dbReference type="GO" id="GO:0009898">
    <property type="term" value="C:cytoplasmic side of plasma membrane"/>
    <property type="evidence" value="ECO:0007669"/>
    <property type="project" value="TreeGrafter"/>
</dbReference>
<reference evidence="4 5" key="1">
    <citation type="submission" date="2018-10" db="EMBL/GenBank/DDBJ databases">
        <title>Genomic Encyclopedia of Archaeal and Bacterial Type Strains, Phase II (KMG-II): from individual species to whole genera.</title>
        <authorList>
            <person name="Goeker M."/>
        </authorList>
    </citation>
    <scope>NUCLEOTIDE SEQUENCE [LARGE SCALE GENOMIC DNA]</scope>
    <source>
        <strain evidence="4 5">RP-AC37</strain>
    </source>
</reference>
<name>A0A420XMS3_9ACTN</name>
<evidence type="ECO:0000313" key="5">
    <source>
        <dbReference type="Proteomes" id="UP000281955"/>
    </source>
</evidence>
<feature type="compositionally biased region" description="Basic and acidic residues" evidence="3">
    <location>
        <begin position="122"/>
        <end position="135"/>
    </location>
</feature>
<evidence type="ECO:0000256" key="2">
    <source>
        <dbReference type="ARBA" id="ARBA00022840"/>
    </source>
</evidence>
<keyword evidence="1" id="KW-0547">Nucleotide-binding</keyword>
<dbReference type="AlphaFoldDB" id="A0A420XMS3"/>
<comment type="caution">
    <text evidence="4">The sequence shown here is derived from an EMBL/GenBank/DDBJ whole genome shotgun (WGS) entry which is preliminary data.</text>
</comment>
<dbReference type="PANTHER" id="PTHR43384:SF6">
    <property type="entry name" value="SEPTUM SITE-DETERMINING PROTEIN MIND HOMOLOG, CHLOROPLASTIC"/>
    <property type="match status" value="1"/>
</dbReference>
<dbReference type="GO" id="GO:0005524">
    <property type="term" value="F:ATP binding"/>
    <property type="evidence" value="ECO:0007669"/>
    <property type="project" value="UniProtKB-KW"/>
</dbReference>
<dbReference type="PANTHER" id="PTHR43384">
    <property type="entry name" value="SEPTUM SITE-DETERMINING PROTEIN MIND HOMOLOG, CHLOROPLASTIC-RELATED"/>
    <property type="match status" value="1"/>
</dbReference>
<feature type="region of interest" description="Disordered" evidence="3">
    <location>
        <begin position="428"/>
        <end position="447"/>
    </location>
</feature>
<keyword evidence="2" id="KW-0067">ATP-binding</keyword>
<keyword evidence="4" id="KW-0966">Cell projection</keyword>
<organism evidence="4 5">
    <name type="scientific">Motilibacter peucedani</name>
    <dbReference type="NCBI Taxonomy" id="598650"/>
    <lineage>
        <taxon>Bacteria</taxon>
        <taxon>Bacillati</taxon>
        <taxon>Actinomycetota</taxon>
        <taxon>Actinomycetes</taxon>
        <taxon>Motilibacterales</taxon>
        <taxon>Motilibacteraceae</taxon>
        <taxon>Motilibacter</taxon>
    </lineage>
</organism>
<dbReference type="RefSeq" id="WP_121194107.1">
    <property type="nucleotide sequence ID" value="NZ_RBWV01000013.1"/>
</dbReference>
<dbReference type="GO" id="GO:0005829">
    <property type="term" value="C:cytosol"/>
    <property type="evidence" value="ECO:0007669"/>
    <property type="project" value="TreeGrafter"/>
</dbReference>
<dbReference type="Gene3D" id="3.40.50.300">
    <property type="entry name" value="P-loop containing nucleotide triphosphate hydrolases"/>
    <property type="match status" value="1"/>
</dbReference>
<sequence length="447" mass="46089">MIEVLTALPGQSWEGELVARLERGAGGVRVVRRCVDLPDLLAVAAAGIGDAVIVSAGLRRLDREALGQLAASGVAVVGLWPADDPEAERTLLALGVRHVLPAEAPSEQVAALVQSAVLAQQEDPRGPAEPRRDGQLGDYHLGGPHDPDDTAPAGGRGDGPAQEPGRVVAVWGPVGAPGRSTVAVTLASEAARLGAESLLVDADPYGGVVSQLLGLLDEAPGLAAAARLAGSGGLDLPSLARVAPEVETRLRVLTGIPRAQRWPELRPSALEEVFALSRSLAALTVVDTGFCLETDEEISFDVAAPRRNGATLTAIEQADTVVAVCAADAVGVQRFVRALGELREVVPGTDLRVVVNRVRRGPVGARPERQLADALERYAGVTDAVFVADDRDGVDAALLQGRTLAEAAAGSPVRPPLRALAAELAGVAAPTGRRGRAGRPRRRAGAA</sequence>
<protein>
    <submittedName>
        <fullName evidence="4">MinD-like ATPase involved in chromosome partitioning or flagellar assembly</fullName>
    </submittedName>
</protein>
<dbReference type="EMBL" id="RBWV01000013">
    <property type="protein sequence ID" value="RKS72583.1"/>
    <property type="molecule type" value="Genomic_DNA"/>
</dbReference>
<keyword evidence="4" id="KW-0969">Cilium</keyword>
<keyword evidence="5" id="KW-1185">Reference proteome</keyword>
<dbReference type="GO" id="GO:0016887">
    <property type="term" value="F:ATP hydrolysis activity"/>
    <property type="evidence" value="ECO:0007669"/>
    <property type="project" value="TreeGrafter"/>
</dbReference>
<evidence type="ECO:0000256" key="3">
    <source>
        <dbReference type="SAM" id="MobiDB-lite"/>
    </source>
</evidence>
<dbReference type="InterPro" id="IPR027417">
    <property type="entry name" value="P-loop_NTPase"/>
</dbReference>